<comment type="caution">
    <text evidence="2">The sequence shown here is derived from an EMBL/GenBank/DDBJ whole genome shotgun (WGS) entry which is preliminary data.</text>
</comment>
<protein>
    <recommendedName>
        <fullName evidence="4">Lipoprotein</fullName>
    </recommendedName>
</protein>
<sequence length="238" mass="26040">MRLFRHWGLISLALLAMIAAGCGLLGQATCHTTELEWDDFLVINHITYSQNHDGTRPVTAEQLGERVGETSYMLNNHACAGHVSKNGDAAFLPVGTPVYSLQGYESDYRVAADNKVYEVTDNPNAATFGQLLDIEGKVRIVSLESEIDGSPIGDFSPEASSAFVRALLTLPYVGFDAVYEKIKHDNGIYLRLHLRDGTSFRMVFYPQGNAFANGAFGTDELKSLILSQRQHIKAAAGL</sequence>
<keyword evidence="3" id="KW-1185">Reference proteome</keyword>
<name>A0A7X4YLP6_9BACL</name>
<feature type="chain" id="PRO_5038511073" description="Lipoprotein" evidence="1">
    <location>
        <begin position="22"/>
        <end position="238"/>
    </location>
</feature>
<dbReference type="OrthoDB" id="2567404at2"/>
<proteinExistence type="predicted"/>
<dbReference type="EMBL" id="JAAAMU010000001">
    <property type="protein sequence ID" value="NBC67694.1"/>
    <property type="molecule type" value="Genomic_DNA"/>
</dbReference>
<evidence type="ECO:0008006" key="4">
    <source>
        <dbReference type="Google" id="ProtNLM"/>
    </source>
</evidence>
<evidence type="ECO:0000313" key="2">
    <source>
        <dbReference type="EMBL" id="NBC67694.1"/>
    </source>
</evidence>
<evidence type="ECO:0000256" key="1">
    <source>
        <dbReference type="SAM" id="SignalP"/>
    </source>
</evidence>
<feature type="signal peptide" evidence="1">
    <location>
        <begin position="1"/>
        <end position="21"/>
    </location>
</feature>
<accession>A0A7X4YLP6</accession>
<gene>
    <name evidence="2" type="ORF">GT003_01650</name>
</gene>
<evidence type="ECO:0000313" key="3">
    <source>
        <dbReference type="Proteomes" id="UP000558113"/>
    </source>
</evidence>
<dbReference type="Proteomes" id="UP000558113">
    <property type="component" value="Unassembled WGS sequence"/>
</dbReference>
<organism evidence="2 3">
    <name type="scientific">Paenibacillus sacheonensis</name>
    <dbReference type="NCBI Taxonomy" id="742054"/>
    <lineage>
        <taxon>Bacteria</taxon>
        <taxon>Bacillati</taxon>
        <taxon>Bacillota</taxon>
        <taxon>Bacilli</taxon>
        <taxon>Bacillales</taxon>
        <taxon>Paenibacillaceae</taxon>
        <taxon>Paenibacillus</taxon>
    </lineage>
</organism>
<dbReference type="AlphaFoldDB" id="A0A7X4YLP6"/>
<keyword evidence="1" id="KW-0732">Signal</keyword>
<dbReference type="RefSeq" id="WP_161693728.1">
    <property type="nucleotide sequence ID" value="NZ_JAAAMU010000001.1"/>
</dbReference>
<reference evidence="2 3" key="1">
    <citation type="submission" date="2020-01" db="EMBL/GenBank/DDBJ databases">
        <title>Paenibacillus soybeanensis sp. nov. isolated from the nodules of soybean (Glycine max(L.) Merr).</title>
        <authorList>
            <person name="Wang H."/>
        </authorList>
    </citation>
    <scope>NUCLEOTIDE SEQUENCE [LARGE SCALE GENOMIC DNA]</scope>
    <source>
        <strain evidence="2 3">DSM 23054</strain>
    </source>
</reference>
<dbReference type="PROSITE" id="PS51257">
    <property type="entry name" value="PROKAR_LIPOPROTEIN"/>
    <property type="match status" value="1"/>
</dbReference>